<dbReference type="Proteomes" id="UP000199337">
    <property type="component" value="Unassembled WGS sequence"/>
</dbReference>
<sequence>MQIEILTRQVEKKTDLLTMLSREPDVTATGDTIKIPDLILHITENYLLLKLSSLQWAERVIPMLFSVAQISNAGQFHQPVTDAKILLTARCYDPVKQLSYLHEVSHLDLENNELLGIRMAEWRSRDVAIVAHAALAVQGNIVTAKIKFLPHFRDSQYNCQECIDQISLHDLMEPISPEFKDQVLPLRVSGPIIHSLKQVSAEGWQDFINNRHAAVDYNHKTDTFMVNFNDSGYISFKQQQDKKKILCQIELKNPYILNAMLLNSLKSIFGIDQLNLSHTAENIVLSPENIMKFFSFKKQAGFHQFTLREAEFDAVYDVKQLKLTLSATINTVDAIAAIDQISSIFEAMKIFMNRMLTHAGTNS</sequence>
<evidence type="ECO:0000313" key="1">
    <source>
        <dbReference type="EMBL" id="SFG02005.1"/>
    </source>
</evidence>
<organism evidence="1 2">
    <name type="scientific">Desulfotruncus arcticus DSM 17038</name>
    <dbReference type="NCBI Taxonomy" id="1121424"/>
    <lineage>
        <taxon>Bacteria</taxon>
        <taxon>Bacillati</taxon>
        <taxon>Bacillota</taxon>
        <taxon>Clostridia</taxon>
        <taxon>Eubacteriales</taxon>
        <taxon>Desulfallaceae</taxon>
        <taxon>Desulfotruncus</taxon>
    </lineage>
</organism>
<keyword evidence="2" id="KW-1185">Reference proteome</keyword>
<dbReference type="OrthoDB" id="1803303at2"/>
<accession>A0A1I2NDJ9</accession>
<reference evidence="2" key="1">
    <citation type="submission" date="2016-10" db="EMBL/GenBank/DDBJ databases">
        <authorList>
            <person name="Varghese N."/>
            <person name="Submissions S."/>
        </authorList>
    </citation>
    <scope>NUCLEOTIDE SEQUENCE [LARGE SCALE GENOMIC DNA]</scope>
    <source>
        <strain evidence="2">DSM 17038</strain>
    </source>
</reference>
<evidence type="ECO:0000313" key="2">
    <source>
        <dbReference type="Proteomes" id="UP000199337"/>
    </source>
</evidence>
<gene>
    <name evidence="1" type="ORF">SAMN05660649_00503</name>
</gene>
<proteinExistence type="predicted"/>
<dbReference type="AlphaFoldDB" id="A0A1I2NDJ9"/>
<protein>
    <submittedName>
        <fullName evidence="1">Uncharacterized protein</fullName>
    </submittedName>
</protein>
<name>A0A1I2NDJ9_9FIRM</name>
<dbReference type="EMBL" id="FOOX01000001">
    <property type="protein sequence ID" value="SFG02005.1"/>
    <property type="molecule type" value="Genomic_DNA"/>
</dbReference>
<dbReference type="RefSeq" id="WP_092468353.1">
    <property type="nucleotide sequence ID" value="NZ_FOOX01000001.1"/>
</dbReference>
<dbReference type="STRING" id="341036.SAMN05660649_00503"/>